<dbReference type="PANTHER" id="PTHR10543">
    <property type="entry name" value="BETA-CAROTENE DIOXYGENASE"/>
    <property type="match status" value="1"/>
</dbReference>
<accession>A0ABQ6MEC3</accession>
<evidence type="ECO:0000313" key="6">
    <source>
        <dbReference type="EMBL" id="GMI24807.1"/>
    </source>
</evidence>
<dbReference type="PANTHER" id="PTHR10543:SF24">
    <property type="entry name" value="CAROTENOID ISOMEROOXYGENASE"/>
    <property type="match status" value="1"/>
</dbReference>
<dbReference type="Proteomes" id="UP001165060">
    <property type="component" value="Unassembled WGS sequence"/>
</dbReference>
<evidence type="ECO:0000256" key="2">
    <source>
        <dbReference type="ARBA" id="ARBA00006787"/>
    </source>
</evidence>
<keyword evidence="7" id="KW-1185">Reference proteome</keyword>
<evidence type="ECO:0000313" key="7">
    <source>
        <dbReference type="Proteomes" id="UP001165060"/>
    </source>
</evidence>
<keyword evidence="4" id="KW-0560">Oxidoreductase</keyword>
<sequence length="903" mass="97863">MPQIIVDAGSGYSRLALYEGAVPQPCLVESARRLPGPNLSTVIRENRDVEFLTTLQQTLSEMSISPSSNAQIFIGATAGVRSALDDGTVRPVEIERFSAAVSDFFGGAASFAVVGGEEEAMYEHASALRAVTGAGLLPPGRRMGLVSSGGMSSQVVFERRGGGGMRALSLPTVLKREGNARCLESAGVRKGLESYARYLEVGAGLDEIGDDVEDGLFVCIEMLSKVGEVAGIMRKVVPVAEAVEKVERGLAVWMLAAEAKEGAGEEEMTWRDVVDGVLCVQALALLRALPGGSDVYFCREFDLPEEEGGGLVKATWGQGKAISLMEERRGEKDGWEADEGWDAEEAMAAVFHAQLTPMRVASLLTAILAHCALGPALGADDPFSLLFMSDLSEVTDAPTTVEGVLPSYMQGGTFIHNGCGSFEMGSRKLSHIFDCFAKLHSWTFNSPTDVTMSSAFLTTKFYMDSLESGDIKPEILFGLEEPRFDMKERTQALMNGKPGPDMYDNNNVNLWDYGVGGEDSLLALTDSAVYVGVSKSTLEGSEFVWDNFDTVNNGTLSSAHPGYIPGGDKTSVNFFLSEQQMVRGHSTLNLYKQTYGSTHLDVFYQTKLKTQPYVHSLSVTDNFVVMAIYGSSLNEMCVMGGMTNAWEGVNSCFQWEEGAKTRVLVVDHGTGELWKDEELDESFFSFHHVNAYEEDGKVVLDLIAGSDSSIIQSVVFQNEVMMDKEQRDSYKDEIEPTVLKRVVLEKKRGAASVVTTIGVAGSEDGNSYGFDFPLVNPLVRGRKHCFVYGASGPFAGGADEYEAQALVKVNLCEGDLGGGVQAQVLTFPGHALAGDMSFVPDDREGADEDDGVILQVMLDGENTESYLRVIDAKTMDTVATIYNERDQDKFIAPFMFHSIWAQA</sequence>
<dbReference type="EMBL" id="BRYB01004045">
    <property type="protein sequence ID" value="GMI24807.1"/>
    <property type="molecule type" value="Genomic_DNA"/>
</dbReference>
<keyword evidence="3" id="KW-0479">Metal-binding</keyword>
<organism evidence="6 7">
    <name type="scientific">Tetraparma gracilis</name>
    <dbReference type="NCBI Taxonomy" id="2962635"/>
    <lineage>
        <taxon>Eukaryota</taxon>
        <taxon>Sar</taxon>
        <taxon>Stramenopiles</taxon>
        <taxon>Ochrophyta</taxon>
        <taxon>Bolidophyceae</taxon>
        <taxon>Parmales</taxon>
        <taxon>Triparmaceae</taxon>
        <taxon>Tetraparma</taxon>
    </lineage>
</organism>
<dbReference type="Pfam" id="PF03055">
    <property type="entry name" value="RPE65"/>
    <property type="match status" value="1"/>
</dbReference>
<comment type="cofactor">
    <cofactor evidence="1">
        <name>Fe(2+)</name>
        <dbReference type="ChEBI" id="CHEBI:29033"/>
    </cofactor>
</comment>
<evidence type="ECO:0000256" key="5">
    <source>
        <dbReference type="ARBA" id="ARBA00023004"/>
    </source>
</evidence>
<comment type="similarity">
    <text evidence="2">Belongs to the carotenoid oxygenase family.</text>
</comment>
<keyword evidence="5" id="KW-0408">Iron</keyword>
<comment type="caution">
    <text evidence="6">The sequence shown here is derived from an EMBL/GenBank/DDBJ whole genome shotgun (WGS) entry which is preliminary data.</text>
</comment>
<reference evidence="6 7" key="1">
    <citation type="journal article" date="2023" name="Commun. Biol.">
        <title>Genome analysis of Parmales, the sister group of diatoms, reveals the evolutionary specialization of diatoms from phago-mixotrophs to photoautotrophs.</title>
        <authorList>
            <person name="Ban H."/>
            <person name="Sato S."/>
            <person name="Yoshikawa S."/>
            <person name="Yamada K."/>
            <person name="Nakamura Y."/>
            <person name="Ichinomiya M."/>
            <person name="Sato N."/>
            <person name="Blanc-Mathieu R."/>
            <person name="Endo H."/>
            <person name="Kuwata A."/>
            <person name="Ogata H."/>
        </authorList>
    </citation>
    <scope>NUCLEOTIDE SEQUENCE [LARGE SCALE GENOMIC DNA]</scope>
</reference>
<gene>
    <name evidence="6" type="ORF">TeGR_g10024</name>
</gene>
<evidence type="ECO:0000256" key="1">
    <source>
        <dbReference type="ARBA" id="ARBA00001954"/>
    </source>
</evidence>
<dbReference type="InterPro" id="IPR004294">
    <property type="entry name" value="Carotenoid_Oase"/>
</dbReference>
<name>A0ABQ6MEC3_9STRA</name>
<evidence type="ECO:0000256" key="3">
    <source>
        <dbReference type="ARBA" id="ARBA00022723"/>
    </source>
</evidence>
<dbReference type="Gene3D" id="3.30.420.40">
    <property type="match status" value="1"/>
</dbReference>
<evidence type="ECO:0000256" key="4">
    <source>
        <dbReference type="ARBA" id="ARBA00023002"/>
    </source>
</evidence>
<protein>
    <submittedName>
        <fullName evidence="6">Uncharacterized protein</fullName>
    </submittedName>
</protein>
<proteinExistence type="inferred from homology"/>